<dbReference type="OrthoDB" id="10038642at2759"/>
<feature type="coiled-coil region" evidence="9">
    <location>
        <begin position="246"/>
        <end position="273"/>
    </location>
</feature>
<feature type="compositionally biased region" description="Polar residues" evidence="10">
    <location>
        <begin position="99"/>
        <end position="114"/>
    </location>
</feature>
<dbReference type="InterPro" id="IPR047163">
    <property type="entry name" value="ASPP1/2"/>
</dbReference>
<dbReference type="GO" id="GO:0002039">
    <property type="term" value="F:p53 binding"/>
    <property type="evidence" value="ECO:0007669"/>
    <property type="project" value="InterPro"/>
</dbReference>
<feature type="compositionally biased region" description="Polar residues" evidence="10">
    <location>
        <begin position="480"/>
        <end position="489"/>
    </location>
</feature>
<dbReference type="SUPFAM" id="SSF50044">
    <property type="entry name" value="SH3-domain"/>
    <property type="match status" value="1"/>
</dbReference>
<feature type="compositionally biased region" description="Basic and acidic residues" evidence="10">
    <location>
        <begin position="583"/>
        <end position="609"/>
    </location>
</feature>
<evidence type="ECO:0000313" key="13">
    <source>
        <dbReference type="Proteomes" id="UP000580250"/>
    </source>
</evidence>
<dbReference type="GO" id="GO:0005634">
    <property type="term" value="C:nucleus"/>
    <property type="evidence" value="ECO:0007669"/>
    <property type="project" value="UniProtKB-SubCell"/>
</dbReference>
<feature type="compositionally biased region" description="Low complexity" evidence="10">
    <location>
        <begin position="1130"/>
        <end position="1147"/>
    </location>
</feature>
<dbReference type="Proteomes" id="UP000580250">
    <property type="component" value="Unassembled WGS sequence"/>
</dbReference>
<dbReference type="InterPro" id="IPR001452">
    <property type="entry name" value="SH3_domain"/>
</dbReference>
<dbReference type="PANTHER" id="PTHR24131">
    <property type="entry name" value="APOPTOSIS-STIMULATING OF P53 PROTEIN"/>
    <property type="match status" value="1"/>
</dbReference>
<evidence type="ECO:0000256" key="10">
    <source>
        <dbReference type="SAM" id="MobiDB-lite"/>
    </source>
</evidence>
<evidence type="ECO:0000256" key="1">
    <source>
        <dbReference type="ARBA" id="ARBA00004123"/>
    </source>
</evidence>
<organism evidence="12 13">
    <name type="scientific">Meloidogyne enterolobii</name>
    <name type="common">Root-knot nematode worm</name>
    <name type="synonym">Meloidogyne mayaguensis</name>
    <dbReference type="NCBI Taxonomy" id="390850"/>
    <lineage>
        <taxon>Eukaryota</taxon>
        <taxon>Metazoa</taxon>
        <taxon>Ecdysozoa</taxon>
        <taxon>Nematoda</taxon>
        <taxon>Chromadorea</taxon>
        <taxon>Rhabditida</taxon>
        <taxon>Tylenchina</taxon>
        <taxon>Tylenchomorpha</taxon>
        <taxon>Tylenchoidea</taxon>
        <taxon>Meloidogynidae</taxon>
        <taxon>Meloidogyninae</taxon>
        <taxon>Meloidogyne</taxon>
    </lineage>
</organism>
<dbReference type="Pfam" id="PF12796">
    <property type="entry name" value="Ank_2"/>
    <property type="match status" value="1"/>
</dbReference>
<evidence type="ECO:0000313" key="12">
    <source>
        <dbReference type="EMBL" id="CAD2143611.1"/>
    </source>
</evidence>
<feature type="coiled-coil region" evidence="9">
    <location>
        <begin position="322"/>
        <end position="356"/>
    </location>
</feature>
<feature type="region of interest" description="Disordered" evidence="10">
    <location>
        <begin position="215"/>
        <end position="241"/>
    </location>
</feature>
<dbReference type="PROSITE" id="PS50297">
    <property type="entry name" value="ANK_REP_REGION"/>
    <property type="match status" value="2"/>
</dbReference>
<dbReference type="SMART" id="SM00248">
    <property type="entry name" value="ANK"/>
    <property type="match status" value="2"/>
</dbReference>
<dbReference type="InterPro" id="IPR002110">
    <property type="entry name" value="Ankyrin_rpt"/>
</dbReference>
<proteinExistence type="predicted"/>
<feature type="region of interest" description="Disordered" evidence="10">
    <location>
        <begin position="580"/>
        <end position="727"/>
    </location>
</feature>
<keyword evidence="9" id="KW-0175">Coiled coil</keyword>
<evidence type="ECO:0000256" key="5">
    <source>
        <dbReference type="ARBA" id="ARBA00023043"/>
    </source>
</evidence>
<evidence type="ECO:0000256" key="7">
    <source>
        <dbReference type="PROSITE-ProRule" id="PRU00023"/>
    </source>
</evidence>
<feature type="region of interest" description="Disordered" evidence="10">
    <location>
        <begin position="469"/>
        <end position="490"/>
    </location>
</feature>
<dbReference type="InterPro" id="IPR036770">
    <property type="entry name" value="Ankyrin_rpt-contain_sf"/>
</dbReference>
<dbReference type="SMART" id="SM00326">
    <property type="entry name" value="SH3"/>
    <property type="match status" value="1"/>
</dbReference>
<feature type="repeat" description="ANK" evidence="7">
    <location>
        <begin position="912"/>
        <end position="937"/>
    </location>
</feature>
<comment type="subcellular location">
    <subcellularLocation>
        <location evidence="1">Nucleus</location>
    </subcellularLocation>
</comment>
<feature type="region of interest" description="Disordered" evidence="10">
    <location>
        <begin position="748"/>
        <end position="789"/>
    </location>
</feature>
<dbReference type="GO" id="GO:0042981">
    <property type="term" value="P:regulation of apoptotic process"/>
    <property type="evidence" value="ECO:0007669"/>
    <property type="project" value="InterPro"/>
</dbReference>
<feature type="region of interest" description="Disordered" evidence="10">
    <location>
        <begin position="99"/>
        <end position="193"/>
    </location>
</feature>
<keyword evidence="2 8" id="KW-0728">SH3 domain</keyword>
<feature type="compositionally biased region" description="Polar residues" evidence="10">
    <location>
        <begin position="230"/>
        <end position="240"/>
    </location>
</feature>
<feature type="region of interest" description="Disordered" evidence="10">
    <location>
        <begin position="388"/>
        <end position="457"/>
    </location>
</feature>
<feature type="compositionally biased region" description="Acidic residues" evidence="10">
    <location>
        <begin position="750"/>
        <end position="766"/>
    </location>
</feature>
<feature type="compositionally biased region" description="Polar residues" evidence="10">
    <location>
        <begin position="1148"/>
        <end position="1158"/>
    </location>
</feature>
<protein>
    <recommendedName>
        <fullName evidence="11">SH3 domain-containing protein</fullName>
    </recommendedName>
</protein>
<dbReference type="GO" id="GO:0006915">
    <property type="term" value="P:apoptotic process"/>
    <property type="evidence" value="ECO:0007669"/>
    <property type="project" value="UniProtKB-KW"/>
</dbReference>
<feature type="domain" description="SH3" evidence="11">
    <location>
        <begin position="978"/>
        <end position="1065"/>
    </location>
</feature>
<keyword evidence="4" id="KW-0677">Repeat</keyword>
<dbReference type="InterPro" id="IPR036028">
    <property type="entry name" value="SH3-like_dom_sf"/>
</dbReference>
<keyword evidence="5 7" id="KW-0040">ANK repeat</keyword>
<dbReference type="AlphaFoldDB" id="A0A6V7U2M8"/>
<evidence type="ECO:0000256" key="6">
    <source>
        <dbReference type="ARBA" id="ARBA00023242"/>
    </source>
</evidence>
<keyword evidence="6" id="KW-0539">Nucleus</keyword>
<keyword evidence="3" id="KW-0053">Apoptosis</keyword>
<dbReference type="EMBL" id="CAJEWN010000032">
    <property type="protein sequence ID" value="CAD2143611.1"/>
    <property type="molecule type" value="Genomic_DNA"/>
</dbReference>
<evidence type="ECO:0000256" key="4">
    <source>
        <dbReference type="ARBA" id="ARBA00022737"/>
    </source>
</evidence>
<comment type="caution">
    <text evidence="12">The sequence shown here is derived from an EMBL/GenBank/DDBJ whole genome shotgun (WGS) entry which is preliminary data.</text>
</comment>
<feature type="compositionally biased region" description="Acidic residues" evidence="10">
    <location>
        <begin position="1099"/>
        <end position="1126"/>
    </location>
</feature>
<feature type="compositionally biased region" description="Basic and acidic residues" evidence="10">
    <location>
        <begin position="652"/>
        <end position="662"/>
    </location>
</feature>
<evidence type="ECO:0000256" key="8">
    <source>
        <dbReference type="PROSITE-ProRule" id="PRU00192"/>
    </source>
</evidence>
<feature type="region of interest" description="Disordered" evidence="10">
    <location>
        <begin position="1094"/>
        <end position="1158"/>
    </location>
</feature>
<dbReference type="Gene3D" id="1.25.40.20">
    <property type="entry name" value="Ankyrin repeat-containing domain"/>
    <property type="match status" value="1"/>
</dbReference>
<feature type="compositionally biased region" description="Low complexity" evidence="10">
    <location>
        <begin position="115"/>
        <end position="171"/>
    </location>
</feature>
<sequence length="1158" mass="131547">MRNINNTSSSTNSPAATIIKSNTSTTTVFRSCTEFSHERSRHPISSATVVSKLLIQPAHLRSHSVSHWSSPKRNQGATLLHACEHFSILPAMPNKQQLIASPSNHSCCSPPTSFQHLQSQQHQQRLSSPTKMPSCTSSSPSSLQQQKQHPQSSFSPNSGGSTSSPNASTGSVNGRPLRVAQPPPLATAFTQPAPSTSFPVASCNGNIFKDQKQLHTPSSFNSKQKHPQLPTKNSNSSNQRLGGLSYTELLELARNQQRQIEANEAELDERRKAVALFGVARKTAGSEREQQQNAQILMSNIRSQIDRDEKELVRLSLYRREAGKLREYNNRQARELKQLENDYGNDEKELRKVFAKVDTLRGQLENLYMKRAAASDIEKRFLLNEMSSNSPKKNVEGRSSSSNTFQNERRPKASVSPFNKYEKGRDIPDCSGPTTINHSPTKNHQISTNPTISGQGTAKIQWRRELPSNKQQQYNIQQQTSPTHSNINGSTGGLLPPAVDKISLRRNSINQAKRNSLVSEGGDEHVQALLLAELRRGRSHISFGRSWDSSQLSDEFKATTRRGERERKLLFEETECSSSQNKLENRFKANESSKITEKWTDKEENKPKISSENQQNQLTFLQQQKIISPKTSPKRTPLPPENSLDAFNKIFNKQEPRGREESEEKEENEDFVEKGLRNEYQKDYNDKVESIPSSVIEVNNEEEKGEESRKFEEEDQEEDKNKEREEENNYKTVFERINLRLDEDLFVKEEENEEEKEEEMEEEIHDEELPKTTITTGSPPLSDSSTVSSSELEREGILALFDDSWHKNIRSTGNKGILRERQQNGVLLNTNTRLEPKKQTNRVKIDLVILFLDVAYEGQYEMLVKLASQIDDISVSNSEGLTALHYAICASNHDIVQFLVENGADVNALDVDGWTPLHCAASCGNLPMIKLLIEYGACPIATTISKSETVAQIFDDSNENAAVGIEYMNFVEECMGVVNDSKVYAAYSYSPQRDDELSFEEGDELKVIRKCEYLEEEEENIKKEKTHLEEECDEHCWWLCEHTKEIFNKQKSGFVPRNYLALFPTLKHQNKFNVDFKLPKEIVFAEQNNLEIMRRGKDEEGENDEELNENNEEEEEEEEEEGEEEERICNNNVLRINNTTTTTKTTNSLGHQELSTYA</sequence>
<dbReference type="Pfam" id="PF00018">
    <property type="entry name" value="SH3_1"/>
    <property type="match status" value="1"/>
</dbReference>
<feature type="repeat" description="ANK" evidence="7">
    <location>
        <begin position="879"/>
        <end position="911"/>
    </location>
</feature>
<reference evidence="12 13" key="1">
    <citation type="submission" date="2020-08" db="EMBL/GenBank/DDBJ databases">
        <authorList>
            <person name="Koutsovoulos G."/>
            <person name="Danchin GJ E."/>
        </authorList>
    </citation>
    <scope>NUCLEOTIDE SEQUENCE [LARGE SCALE GENOMIC DNA]</scope>
</reference>
<name>A0A6V7U2M8_MELEN</name>
<gene>
    <name evidence="12" type="ORF">MENT_LOCUS7640</name>
</gene>
<evidence type="ECO:0000256" key="2">
    <source>
        <dbReference type="ARBA" id="ARBA00022443"/>
    </source>
</evidence>
<dbReference type="PROSITE" id="PS50088">
    <property type="entry name" value="ANK_REPEAT"/>
    <property type="match status" value="2"/>
</dbReference>
<feature type="compositionally biased region" description="Polar residues" evidence="10">
    <location>
        <begin position="432"/>
        <end position="457"/>
    </location>
</feature>
<evidence type="ECO:0000259" key="11">
    <source>
        <dbReference type="PROSITE" id="PS50002"/>
    </source>
</evidence>
<feature type="compositionally biased region" description="Polar residues" evidence="10">
    <location>
        <begin position="388"/>
        <end position="406"/>
    </location>
</feature>
<accession>A0A6V7U2M8</accession>
<feature type="compositionally biased region" description="Basic and acidic residues" evidence="10">
    <location>
        <begin position="671"/>
        <end position="689"/>
    </location>
</feature>
<dbReference type="PANTHER" id="PTHR24131:SF10">
    <property type="entry name" value="ANKYRIN-REPEAT, SH3-DOMAIN, AND PROLINE-RICH-REGION CONTAINING PROTEIN, ISOFORM B"/>
    <property type="match status" value="1"/>
</dbReference>
<evidence type="ECO:0000256" key="3">
    <source>
        <dbReference type="ARBA" id="ARBA00022703"/>
    </source>
</evidence>
<dbReference type="PRINTS" id="PR00452">
    <property type="entry name" value="SH3DOMAIN"/>
</dbReference>
<evidence type="ECO:0000256" key="9">
    <source>
        <dbReference type="SAM" id="Coils"/>
    </source>
</evidence>
<dbReference type="PROSITE" id="PS50002">
    <property type="entry name" value="SH3"/>
    <property type="match status" value="1"/>
</dbReference>
<feature type="compositionally biased region" description="Low complexity" evidence="10">
    <location>
        <begin position="613"/>
        <end position="624"/>
    </location>
</feature>
<feature type="compositionally biased region" description="Low complexity" evidence="10">
    <location>
        <begin position="778"/>
        <end position="789"/>
    </location>
</feature>
<dbReference type="SUPFAM" id="SSF48403">
    <property type="entry name" value="Ankyrin repeat"/>
    <property type="match status" value="1"/>
</dbReference>